<reference evidence="2" key="2">
    <citation type="submission" date="2020-10" db="UniProtKB">
        <authorList>
            <consortium name="WormBaseParasite"/>
        </authorList>
    </citation>
    <scope>IDENTIFICATION</scope>
</reference>
<dbReference type="WBParaSite" id="Pan_g21117.t1">
    <property type="protein sequence ID" value="Pan_g21117.t1"/>
    <property type="gene ID" value="Pan_g21117"/>
</dbReference>
<accession>A0A7E4VI01</accession>
<sequence length="120" mass="13183">MDALETNANPHRMSRIPLGNRLQTGLGTVVHKLDSIRRHLRGCVDGADVGLDEAMQPDRPSAPFTTTPDFITKLPTQPESTCLNLLGLPLKRIFDLALSTCKPEISFIDGNKAVFYPPKT</sequence>
<evidence type="ECO:0000313" key="1">
    <source>
        <dbReference type="Proteomes" id="UP000492821"/>
    </source>
</evidence>
<reference evidence="1" key="1">
    <citation type="journal article" date="2013" name="Genetics">
        <title>The draft genome and transcriptome of Panagrellus redivivus are shaped by the harsh demands of a free-living lifestyle.</title>
        <authorList>
            <person name="Srinivasan J."/>
            <person name="Dillman A.R."/>
            <person name="Macchietto M.G."/>
            <person name="Heikkinen L."/>
            <person name="Lakso M."/>
            <person name="Fracchia K.M."/>
            <person name="Antoshechkin I."/>
            <person name="Mortazavi A."/>
            <person name="Wong G."/>
            <person name="Sternberg P.W."/>
        </authorList>
    </citation>
    <scope>NUCLEOTIDE SEQUENCE [LARGE SCALE GENOMIC DNA]</scope>
    <source>
        <strain evidence="1">MT8872</strain>
    </source>
</reference>
<dbReference type="AlphaFoldDB" id="A0A7E4VI01"/>
<keyword evidence="1" id="KW-1185">Reference proteome</keyword>
<organism evidence="1 2">
    <name type="scientific">Panagrellus redivivus</name>
    <name type="common">Microworm</name>
    <dbReference type="NCBI Taxonomy" id="6233"/>
    <lineage>
        <taxon>Eukaryota</taxon>
        <taxon>Metazoa</taxon>
        <taxon>Ecdysozoa</taxon>
        <taxon>Nematoda</taxon>
        <taxon>Chromadorea</taxon>
        <taxon>Rhabditida</taxon>
        <taxon>Tylenchina</taxon>
        <taxon>Panagrolaimomorpha</taxon>
        <taxon>Panagrolaimoidea</taxon>
        <taxon>Panagrolaimidae</taxon>
        <taxon>Panagrellus</taxon>
    </lineage>
</organism>
<protein>
    <submittedName>
        <fullName evidence="2">Uncharacterized protein</fullName>
    </submittedName>
</protein>
<evidence type="ECO:0000313" key="2">
    <source>
        <dbReference type="WBParaSite" id="Pan_g21117.t1"/>
    </source>
</evidence>
<dbReference type="Proteomes" id="UP000492821">
    <property type="component" value="Unassembled WGS sequence"/>
</dbReference>
<name>A0A7E4VI01_PANRE</name>
<proteinExistence type="predicted"/>